<accession>A0A1I4SQL8</accession>
<feature type="transmembrane region" description="Helical" evidence="12">
    <location>
        <begin position="930"/>
        <end position="954"/>
    </location>
</feature>
<dbReference type="NCBIfam" id="NF000282">
    <property type="entry name" value="RND_permease_1"/>
    <property type="match status" value="1"/>
</dbReference>
<dbReference type="InterPro" id="IPR001036">
    <property type="entry name" value="Acrflvin-R"/>
</dbReference>
<evidence type="ECO:0000256" key="10">
    <source>
        <dbReference type="RuleBase" id="RU362097"/>
    </source>
</evidence>
<feature type="transmembrane region" description="Helical" evidence="12">
    <location>
        <begin position="548"/>
        <end position="565"/>
    </location>
</feature>
<feature type="transmembrane region" description="Helical" evidence="12">
    <location>
        <begin position="439"/>
        <end position="460"/>
    </location>
</feature>
<dbReference type="Gene3D" id="3.30.70.1430">
    <property type="entry name" value="Multidrug efflux transporter AcrB pore domain"/>
    <property type="match status" value="2"/>
</dbReference>
<proteinExistence type="inferred from homology"/>
<feature type="transmembrane region" description="Helical" evidence="12">
    <location>
        <begin position="466"/>
        <end position="489"/>
    </location>
</feature>
<evidence type="ECO:0000256" key="12">
    <source>
        <dbReference type="SAM" id="Phobius"/>
    </source>
</evidence>
<dbReference type="PANTHER" id="PTHR32063">
    <property type="match status" value="1"/>
</dbReference>
<name>A0A1I4SQL8_9BACT</name>
<dbReference type="Proteomes" id="UP000199611">
    <property type="component" value="Unassembled WGS sequence"/>
</dbReference>
<evidence type="ECO:0000256" key="4">
    <source>
        <dbReference type="ARBA" id="ARBA00022448"/>
    </source>
</evidence>
<sequence>MLSRFFLDRPVFAWVIAIALMSAGLLAIHFLPVSQYPELAPPVIAVEAFYPGASAETVESTVTQIIEQKMTGLDRLWYISAYSSSSGASRIELTFAPGTDPDIAWSKVQNKLQLAMASLPEVVQRQGVEVSKSTRNYMLVVGIVSEDESLSENDLRDYAISNLEKVLARIPGVGEVEVFGTEHAMRIWLDPDRLTNYSLTVEDVVGALEAYNVEVSAGQFGGSPAISGQRLNASIVVQHYLQAPEEFENIPIRINQDGSTVRIGDVARAELGTERYDIFARYNGKPAAFMAIRKEPGANSLETADRIKKRLEELSRYFPPGVRVVYPYDTTPFTRVAIHEVVRTLIEAIILVFMVMWLFLGSFRATIIPTIAVPVVVLGTFAVIWILGFSINMLTMFAMILAIGLLVDDAIVVVENVDRLMVEEGLPPRQATAKSMDQITGALIGIGLVLSAVFGPMAFFPGSTGIIYRQFSVTIASAMLLSVVVALILTPVLSANILKPLPPGHRPSDTAPTVLRPFFRWFDRTFYRCRDLYVRTVRHIIRKSSPYVVLYLILVIITGFLFLRMPTSYLPDEDQGLLFTQVILPSGSTLEQTQKVMERIQSYFLNHEREAVESFAYVAGISFAGEAQNVGMGFVKLRDWELRDSDELRARAVVNRAMRAFAAFRDAMVFVYPPPAVIELGNASGFDFELLDFGGVGHDALMKARDQLLMMAAQDPRVIRVRPNGMDDAAQYKIDVDWEKAGALGIDISSIHTTLSAAFGGTYVNNFTRAGRVKKVYVQADAPFRMLPEHLKKLYVRNSKGEMVPFTSFASGRWTYGAVKLERYNGFPSINIWGEPAPGKSSGEAMKAMEELASKLPEGIGFDWTGLSFQEKMASAQAPIMYAFSIFVIFLVLAALYESWSVPISILLCLPLGAIGGILASSLRGMTNDVYFQIGILTTLGLTTKNAILIVQFAKDRVEKEGMDLVKATVEGARLRLRPIVMTSMAFGFGVLPLAVTKGPGSGAQNAIGVCVLGGMVASTFLATFFVPLFYVLVSRAGKWRRKAVMVMLITGLIITGGCSFIPVYERPDAPIPEKWPRGEVGEKAEEDTRAPLPQEIGWRHFINDPRMKEVIELALQNNRDLKLAALKVEKARALYGVQRAELFPALTGEAAMTKERQSSRLISPDEPRTVEQYSLNLGTASWEIDFFGRIRSLERQALEEYLSTEAARKSAQILLIEEVARAYLALAADREGLALAENTLKTQEEMYRLIRKRYVEGVATELDLRRAETQVESARRDVAEYTQRIAQDKNALDLLVGMPVPERLLPESLQTLVPPRDISPGLSSEVLLNRPDIIAAEHRLKAAYASIGAARAAFYPRISLTTLLGVASDDLLNLFDSGTGIWRFTPQLNIPIFDTRIWAAYRVSKVERDIAIAEYEKAIQNAFREVADALAVKATIDDQVRAQESLVRALERSYELSQKRYLNGIDSYLSVLDAQRSLYDAKEQLIMLKLTRLANHITLYAVLGGGVN</sequence>
<evidence type="ECO:0000256" key="6">
    <source>
        <dbReference type="ARBA" id="ARBA00022519"/>
    </source>
</evidence>
<dbReference type="Gene3D" id="3.30.70.1320">
    <property type="entry name" value="Multidrug efflux transporter AcrB pore domain like"/>
    <property type="match status" value="1"/>
</dbReference>
<keyword evidence="10" id="KW-0564">Palmitate</keyword>
<dbReference type="InterPro" id="IPR027463">
    <property type="entry name" value="AcrB_DN_DC_subdom"/>
</dbReference>
<dbReference type="InterPro" id="IPR003423">
    <property type="entry name" value="OMP_efflux"/>
</dbReference>
<feature type="transmembrane region" description="Helical" evidence="12">
    <location>
        <begin position="367"/>
        <end position="387"/>
    </location>
</feature>
<feature type="transmembrane region" description="Helical" evidence="12">
    <location>
        <begin position="975"/>
        <end position="995"/>
    </location>
</feature>
<dbReference type="SUPFAM" id="SSF56954">
    <property type="entry name" value="Outer membrane efflux proteins (OEP)"/>
    <property type="match status" value="1"/>
</dbReference>
<organism evidence="13 14">
    <name type="scientific">Thermodesulforhabdus norvegica</name>
    <dbReference type="NCBI Taxonomy" id="39841"/>
    <lineage>
        <taxon>Bacteria</taxon>
        <taxon>Pseudomonadati</taxon>
        <taxon>Thermodesulfobacteriota</taxon>
        <taxon>Syntrophobacteria</taxon>
        <taxon>Syntrophobacterales</taxon>
        <taxon>Thermodesulforhabdaceae</taxon>
        <taxon>Thermodesulforhabdus</taxon>
    </lineage>
</organism>
<dbReference type="Gene3D" id="3.30.2090.10">
    <property type="entry name" value="Multidrug efflux transporter AcrB TolC docking domain, DN and DC subdomains"/>
    <property type="match status" value="2"/>
</dbReference>
<dbReference type="InterPro" id="IPR004764">
    <property type="entry name" value="MdtF-like"/>
</dbReference>
<dbReference type="GO" id="GO:0015562">
    <property type="term" value="F:efflux transmembrane transporter activity"/>
    <property type="evidence" value="ECO:0007669"/>
    <property type="project" value="InterPro"/>
</dbReference>
<evidence type="ECO:0000256" key="2">
    <source>
        <dbReference type="ARBA" id="ARBA00007613"/>
    </source>
</evidence>
<keyword evidence="14" id="KW-1185">Reference proteome</keyword>
<dbReference type="Pfam" id="PF00873">
    <property type="entry name" value="ACR_tran"/>
    <property type="match status" value="1"/>
</dbReference>
<evidence type="ECO:0000256" key="9">
    <source>
        <dbReference type="ARBA" id="ARBA00023136"/>
    </source>
</evidence>
<dbReference type="NCBIfam" id="TIGR01845">
    <property type="entry name" value="outer_NodT"/>
    <property type="match status" value="1"/>
</dbReference>
<dbReference type="NCBIfam" id="TIGR00915">
    <property type="entry name" value="2A0602"/>
    <property type="match status" value="1"/>
</dbReference>
<keyword evidence="10" id="KW-1134">Transmembrane beta strand</keyword>
<dbReference type="RefSeq" id="WP_093394081.1">
    <property type="nucleotide sequence ID" value="NZ_FOUU01000002.1"/>
</dbReference>
<dbReference type="FunFam" id="1.20.1640.10:FF:000001">
    <property type="entry name" value="Efflux pump membrane transporter"/>
    <property type="match status" value="1"/>
</dbReference>
<dbReference type="GO" id="GO:0005886">
    <property type="term" value="C:plasma membrane"/>
    <property type="evidence" value="ECO:0007669"/>
    <property type="project" value="UniProtKB-SubCell"/>
</dbReference>
<evidence type="ECO:0000256" key="5">
    <source>
        <dbReference type="ARBA" id="ARBA00022475"/>
    </source>
</evidence>
<keyword evidence="4" id="KW-0813">Transport</keyword>
<dbReference type="Gene3D" id="1.20.1640.10">
    <property type="entry name" value="Multidrug efflux transporter AcrB transmembrane domain"/>
    <property type="match status" value="2"/>
</dbReference>
<keyword evidence="10 13" id="KW-0449">Lipoprotein</keyword>
<feature type="transmembrane region" description="Helical" evidence="12">
    <location>
        <begin position="12"/>
        <end position="31"/>
    </location>
</feature>
<dbReference type="Pfam" id="PF02321">
    <property type="entry name" value="OEP"/>
    <property type="match status" value="2"/>
</dbReference>
<dbReference type="FunFam" id="3.30.70.1430:FF:000001">
    <property type="entry name" value="Efflux pump membrane transporter"/>
    <property type="match status" value="1"/>
</dbReference>
<dbReference type="PANTHER" id="PTHR32063:SF13">
    <property type="entry name" value="MULTIDRUG EFFLUX PUMP SUBUNIT ACRB-RELATED"/>
    <property type="match status" value="1"/>
</dbReference>
<dbReference type="Gene3D" id="2.20.200.10">
    <property type="entry name" value="Outer membrane efflux proteins (OEP)"/>
    <property type="match status" value="1"/>
</dbReference>
<feature type="transmembrane region" description="Helical" evidence="12">
    <location>
        <begin position="880"/>
        <end position="897"/>
    </location>
</feature>
<reference evidence="13 14" key="1">
    <citation type="submission" date="2016-10" db="EMBL/GenBank/DDBJ databases">
        <authorList>
            <person name="de Groot N.N."/>
        </authorList>
    </citation>
    <scope>NUCLEOTIDE SEQUENCE [LARGE SCALE GENOMIC DNA]</scope>
    <source>
        <strain evidence="13 14">DSM 9990</strain>
    </source>
</reference>
<keyword evidence="9 10" id="KW-0472">Membrane</keyword>
<dbReference type="SUPFAM" id="SSF82866">
    <property type="entry name" value="Multidrug efflux transporter AcrB transmembrane domain"/>
    <property type="match status" value="2"/>
</dbReference>
<dbReference type="Gene3D" id="3.30.70.1440">
    <property type="entry name" value="Multidrug efflux transporter AcrB pore domain"/>
    <property type="match status" value="1"/>
</dbReference>
<keyword evidence="5" id="KW-1003">Cell membrane</keyword>
<dbReference type="InterPro" id="IPR010131">
    <property type="entry name" value="MdtP/NodT-like"/>
</dbReference>
<feature type="transmembrane region" description="Helical" evidence="12">
    <location>
        <begin position="904"/>
        <end position="924"/>
    </location>
</feature>
<dbReference type="Gene3D" id="1.20.1600.10">
    <property type="entry name" value="Outer membrane efflux proteins (OEP)"/>
    <property type="match status" value="1"/>
</dbReference>
<keyword evidence="8 12" id="KW-1133">Transmembrane helix</keyword>
<evidence type="ECO:0000256" key="1">
    <source>
        <dbReference type="ARBA" id="ARBA00004429"/>
    </source>
</evidence>
<comment type="subcellular location">
    <subcellularLocation>
        <location evidence="1">Cell inner membrane</location>
        <topology evidence="1">Multi-pass membrane protein</topology>
    </subcellularLocation>
    <subcellularLocation>
        <location evidence="10">Cell membrane</location>
        <topology evidence="10">Lipid-anchor</topology>
    </subcellularLocation>
</comment>
<keyword evidence="6" id="KW-0997">Cell inner membrane</keyword>
<evidence type="ECO:0000256" key="3">
    <source>
        <dbReference type="ARBA" id="ARBA00010942"/>
    </source>
</evidence>
<protein>
    <submittedName>
        <fullName evidence="13">Hydrophobe/amphiphile efflux-1 (HAE1) family protein/efflux transporter, outer membrane factor (OMF) lipoprotein, NodT family</fullName>
    </submittedName>
</protein>
<dbReference type="STRING" id="39841.SAMN05660836_01105"/>
<dbReference type="EMBL" id="FOUU01000002">
    <property type="protein sequence ID" value="SFM66669.1"/>
    <property type="molecule type" value="Genomic_DNA"/>
</dbReference>
<evidence type="ECO:0000256" key="11">
    <source>
        <dbReference type="SAM" id="Coils"/>
    </source>
</evidence>
<dbReference type="GO" id="GO:0042910">
    <property type="term" value="F:xenobiotic transmembrane transporter activity"/>
    <property type="evidence" value="ECO:0007669"/>
    <property type="project" value="TreeGrafter"/>
</dbReference>
<dbReference type="OrthoDB" id="9759330at2"/>
<evidence type="ECO:0000256" key="8">
    <source>
        <dbReference type="ARBA" id="ARBA00022989"/>
    </source>
</evidence>
<feature type="transmembrane region" description="Helical" evidence="12">
    <location>
        <begin position="1007"/>
        <end position="1033"/>
    </location>
</feature>
<dbReference type="SUPFAM" id="SSF82714">
    <property type="entry name" value="Multidrug efflux transporter AcrB TolC docking domain, DN and DC subdomains"/>
    <property type="match status" value="2"/>
</dbReference>
<feature type="transmembrane region" description="Helical" evidence="12">
    <location>
        <begin position="1045"/>
        <end position="1065"/>
    </location>
</feature>
<dbReference type="GO" id="GO:0009636">
    <property type="term" value="P:response to toxic substance"/>
    <property type="evidence" value="ECO:0007669"/>
    <property type="project" value="UniProtKB-ARBA"/>
</dbReference>
<evidence type="ECO:0000313" key="14">
    <source>
        <dbReference type="Proteomes" id="UP000199611"/>
    </source>
</evidence>
<gene>
    <name evidence="13" type="ORF">SAMN05660836_01105</name>
</gene>
<feature type="transmembrane region" description="Helical" evidence="12">
    <location>
        <begin position="341"/>
        <end position="360"/>
    </location>
</feature>
<comment type="similarity">
    <text evidence="2 10">Belongs to the outer membrane factor (OMF) (TC 1.B.17) family.</text>
</comment>
<keyword evidence="11" id="KW-0175">Coiled coil</keyword>
<evidence type="ECO:0000313" key="13">
    <source>
        <dbReference type="EMBL" id="SFM66669.1"/>
    </source>
</evidence>
<evidence type="ECO:0000256" key="7">
    <source>
        <dbReference type="ARBA" id="ARBA00022692"/>
    </source>
</evidence>
<keyword evidence="7 10" id="KW-0812">Transmembrane</keyword>
<comment type="similarity">
    <text evidence="3">Belongs to the resistance-nodulation-cell division (RND) (TC 2.A.6) family.</text>
</comment>
<dbReference type="PRINTS" id="PR00702">
    <property type="entry name" value="ACRIFLAVINRP"/>
</dbReference>
<dbReference type="SUPFAM" id="SSF82693">
    <property type="entry name" value="Multidrug efflux transporter AcrB pore domain, PN1, PN2, PC1 and PC2 subdomains"/>
    <property type="match status" value="3"/>
</dbReference>
<feature type="coiled-coil region" evidence="11">
    <location>
        <begin position="1234"/>
        <end position="1292"/>
    </location>
</feature>